<accession>A0ABX0WII9</accession>
<dbReference type="EMBL" id="JAATWB010000001">
    <property type="protein sequence ID" value="NJA88263.1"/>
    <property type="molecule type" value="Genomic_DNA"/>
</dbReference>
<comment type="caution">
    <text evidence="2">The sequence shown here is derived from an EMBL/GenBank/DDBJ whole genome shotgun (WGS) entry which is preliminary data.</text>
</comment>
<organism evidence="2 3">
    <name type="scientific">Rhodocyclus gracilis</name>
    <dbReference type="NCBI Taxonomy" id="2929842"/>
    <lineage>
        <taxon>Bacteria</taxon>
        <taxon>Pseudomonadati</taxon>
        <taxon>Pseudomonadota</taxon>
        <taxon>Betaproteobacteria</taxon>
        <taxon>Rhodocyclales</taxon>
        <taxon>Rhodocyclaceae</taxon>
        <taxon>Rhodocyclus</taxon>
    </lineage>
</organism>
<dbReference type="Proteomes" id="UP000720344">
    <property type="component" value="Unassembled WGS sequence"/>
</dbReference>
<dbReference type="InterPro" id="IPR046911">
    <property type="entry name" value="ABC-3C_CTD9"/>
</dbReference>
<dbReference type="RefSeq" id="WP_167680830.1">
    <property type="nucleotide sequence ID" value="NZ_JAATWB010000001.1"/>
</dbReference>
<evidence type="ECO:0000313" key="3">
    <source>
        <dbReference type="Proteomes" id="UP000720344"/>
    </source>
</evidence>
<keyword evidence="3" id="KW-1185">Reference proteome</keyword>
<name>A0ABX0WII9_9RHOO</name>
<proteinExistence type="predicted"/>
<sequence>MFVSQSNNQATGDVVAGSKTELNFITSGGSTDELTLLYAKLKTDGVGDPSGNAFCEKLLHYMAARTEGDVRGLEEKLKASDRLDQLQFAKELKEFAAKSIMRRQGSQTAQRIFSIVLDELHTKFTLVVSSAIQTGASRREVDLCISQTLQSTKSMLGENVLELTLKDLLGLLYFLGGNCHIRWDKC</sequence>
<reference evidence="3" key="1">
    <citation type="submission" date="2020-03" db="EMBL/GenBank/DDBJ databases">
        <title>Whole-genome sequence of the purple nonsulfur bacterium Rhodocyclus tenuis DSM112.</title>
        <authorList>
            <person name="Kyndt J.A."/>
            <person name="Meyer T.E."/>
        </authorList>
    </citation>
    <scope>NUCLEOTIDE SEQUENCE [LARGE SCALE GENOMIC DNA]</scope>
    <source>
        <strain evidence="3">DSM 112</strain>
    </source>
</reference>
<evidence type="ECO:0000259" key="1">
    <source>
        <dbReference type="Pfam" id="PF20285"/>
    </source>
</evidence>
<feature type="domain" description="ABC-three component systems C-terminal" evidence="1">
    <location>
        <begin position="72"/>
        <end position="183"/>
    </location>
</feature>
<evidence type="ECO:0000313" key="2">
    <source>
        <dbReference type="EMBL" id="NJA88263.1"/>
    </source>
</evidence>
<gene>
    <name evidence="2" type="ORF">HCX48_03370</name>
</gene>
<protein>
    <recommendedName>
        <fullName evidence="1">ABC-three component systems C-terminal domain-containing protein</fullName>
    </recommendedName>
</protein>
<dbReference type="Pfam" id="PF20285">
    <property type="entry name" value="CTD9"/>
    <property type="match status" value="1"/>
</dbReference>